<evidence type="ECO:0000313" key="3">
    <source>
        <dbReference type="Proteomes" id="UP000886722"/>
    </source>
</evidence>
<proteinExistence type="predicted"/>
<feature type="signal peptide" evidence="1">
    <location>
        <begin position="1"/>
        <end position="22"/>
    </location>
</feature>
<dbReference type="InterPro" id="IPR015915">
    <property type="entry name" value="Kelch-typ_b-propeller"/>
</dbReference>
<organism evidence="2 3">
    <name type="scientific">Candidatus Caccoplasma intestinavium</name>
    <dbReference type="NCBI Taxonomy" id="2840716"/>
    <lineage>
        <taxon>Bacteria</taxon>
        <taxon>Pseudomonadati</taxon>
        <taxon>Bacteroidota</taxon>
        <taxon>Bacteroidia</taxon>
        <taxon>Bacteroidales</taxon>
        <taxon>Bacteroidaceae</taxon>
        <taxon>Bacteroidaceae incertae sedis</taxon>
        <taxon>Candidatus Caccoplasma</taxon>
    </lineage>
</organism>
<accession>A0A9D1GEF5</accession>
<feature type="chain" id="PRO_5038800169" evidence="1">
    <location>
        <begin position="23"/>
        <end position="488"/>
    </location>
</feature>
<dbReference type="SUPFAM" id="SSF75005">
    <property type="entry name" value="Arabinanase/levansucrase/invertase"/>
    <property type="match status" value="1"/>
</dbReference>
<sequence length="488" mass="52323">MKKLNAMLLMALCAVFSFTSCSDDDNDTGFGITGVTVATSEGASYTGVINQSALTIQCTVPMTTQPSELEACSLTVIATMNTSVTVNGAAVTGETFDLNDPIVLTASYDGKTKDYTLTVVISDTEDDLAAGKQISADIRTGGIPSNVYDYSVAFFDGKFYAFTSGYTAADSAAYYQVFTSTNGTRWTEVNTPEIIGGMGARPVVFDNKLYVMGGVRAIGTDQDGNAPEIESNGWSSSLTLKTFRTWSTGNGSTWTDESIEGNSTLTDDMFKMLVGNGSFGFVGVTPFTFNDKLYMESGAMMAFGMFQGSNSQLWVKNDTTYTMETGASSFLRSHCSTFTLNDKIFILGGARGYVGATNLQTSVSNSTDGVTFQTVADSTKVGPICGATVVTNKEGNTAYLFGGLYYNEEGARVMNNNIYKSTDGIEWTVIEGINPQYTGTFSPYVVVDENNIAWVFGGFKTFSGNYTPYSLTVDEMDPSFAAWAFALN</sequence>
<protein>
    <submittedName>
        <fullName evidence="2">Uncharacterized protein</fullName>
    </submittedName>
</protein>
<dbReference type="PROSITE" id="PS51257">
    <property type="entry name" value="PROKAR_LIPOPROTEIN"/>
    <property type="match status" value="1"/>
</dbReference>
<reference evidence="2" key="2">
    <citation type="journal article" date="2021" name="PeerJ">
        <title>Extensive microbial diversity within the chicken gut microbiome revealed by metagenomics and culture.</title>
        <authorList>
            <person name="Gilroy R."/>
            <person name="Ravi A."/>
            <person name="Getino M."/>
            <person name="Pursley I."/>
            <person name="Horton D.L."/>
            <person name="Alikhan N.F."/>
            <person name="Baker D."/>
            <person name="Gharbi K."/>
            <person name="Hall N."/>
            <person name="Watson M."/>
            <person name="Adriaenssens E.M."/>
            <person name="Foster-Nyarko E."/>
            <person name="Jarju S."/>
            <person name="Secka A."/>
            <person name="Antonio M."/>
            <person name="Oren A."/>
            <person name="Chaudhuri R.R."/>
            <person name="La Ragione R."/>
            <person name="Hildebrand F."/>
            <person name="Pallen M.J."/>
        </authorList>
    </citation>
    <scope>NUCLEOTIDE SEQUENCE</scope>
    <source>
        <strain evidence="2">21143</strain>
    </source>
</reference>
<name>A0A9D1GEF5_9BACT</name>
<dbReference type="SUPFAM" id="SSF117281">
    <property type="entry name" value="Kelch motif"/>
    <property type="match status" value="1"/>
</dbReference>
<evidence type="ECO:0000256" key="1">
    <source>
        <dbReference type="SAM" id="SignalP"/>
    </source>
</evidence>
<dbReference type="AlphaFoldDB" id="A0A9D1GEF5"/>
<evidence type="ECO:0000313" key="2">
    <source>
        <dbReference type="EMBL" id="HIT39351.1"/>
    </source>
</evidence>
<keyword evidence="1" id="KW-0732">Signal</keyword>
<dbReference type="InterPro" id="IPR023296">
    <property type="entry name" value="Glyco_hydro_beta-prop_sf"/>
</dbReference>
<dbReference type="Gene3D" id="2.120.10.80">
    <property type="entry name" value="Kelch-type beta propeller"/>
    <property type="match status" value="2"/>
</dbReference>
<reference evidence="2" key="1">
    <citation type="submission" date="2020-10" db="EMBL/GenBank/DDBJ databases">
        <authorList>
            <person name="Gilroy R."/>
        </authorList>
    </citation>
    <scope>NUCLEOTIDE SEQUENCE</scope>
    <source>
        <strain evidence="2">21143</strain>
    </source>
</reference>
<comment type="caution">
    <text evidence="2">The sequence shown here is derived from an EMBL/GenBank/DDBJ whole genome shotgun (WGS) entry which is preliminary data.</text>
</comment>
<dbReference type="EMBL" id="DVKT01000036">
    <property type="protein sequence ID" value="HIT39351.1"/>
    <property type="molecule type" value="Genomic_DNA"/>
</dbReference>
<dbReference type="Proteomes" id="UP000886722">
    <property type="component" value="Unassembled WGS sequence"/>
</dbReference>
<gene>
    <name evidence="2" type="ORF">IAD06_04880</name>
</gene>